<keyword evidence="2" id="KW-1185">Reference proteome</keyword>
<reference evidence="1" key="1">
    <citation type="submission" date="2021-08" db="EMBL/GenBank/DDBJ databases">
        <title>WGS assembly of Ceratopteris richardii.</title>
        <authorList>
            <person name="Marchant D.B."/>
            <person name="Chen G."/>
            <person name="Jenkins J."/>
            <person name="Shu S."/>
            <person name="Leebens-Mack J."/>
            <person name="Grimwood J."/>
            <person name="Schmutz J."/>
            <person name="Soltis P."/>
            <person name="Soltis D."/>
            <person name="Chen Z.-H."/>
        </authorList>
    </citation>
    <scope>NUCLEOTIDE SEQUENCE</scope>
    <source>
        <strain evidence="1">Whitten #5841</strain>
        <tissue evidence="1">Leaf</tissue>
    </source>
</reference>
<dbReference type="SUPFAM" id="SSF48239">
    <property type="entry name" value="Terpenoid cyclases/Protein prenyltransferases"/>
    <property type="match status" value="1"/>
</dbReference>
<accession>A0A8T2Q6A1</accession>
<dbReference type="InterPro" id="IPR008930">
    <property type="entry name" value="Terpenoid_cyclase/PrenylTrfase"/>
</dbReference>
<sequence length="285" mass="32134">MNDARFLPINSPPPTGLFCFVSDGYTGFSPDLFMKDTVVQIDSDASTYVDSPADLDTTSVGLSVMHDFSKVDMETINMVLDNMLQYLSMDDGIVQVYFDKERPRVDPVVVANVLYLFHLAGRHHEIESSATFIHQVLLHRAYENGTIFYALPECFLFHVSRIVHRFPDQFADNGIRDLLQHRLRQHISNLVGDLPNNNLAMSLAMSIVACYFCGLDGAEHDLVQRKVLCRMLELQREDGSWNCDPYYRYGSNVVSWIGNEGVTTAFALLAMNLHSGSNNRNAKLA</sequence>
<dbReference type="AlphaFoldDB" id="A0A8T2Q6A1"/>
<name>A0A8T2Q6A1_CERRI</name>
<dbReference type="Proteomes" id="UP000825935">
    <property type="component" value="Chromosome 37"/>
</dbReference>
<dbReference type="OrthoDB" id="2012566at2759"/>
<dbReference type="EMBL" id="CM035442">
    <property type="protein sequence ID" value="KAH7279186.1"/>
    <property type="molecule type" value="Genomic_DNA"/>
</dbReference>
<proteinExistence type="predicted"/>
<organism evidence="1 2">
    <name type="scientific">Ceratopteris richardii</name>
    <name type="common">Triangle waterfern</name>
    <dbReference type="NCBI Taxonomy" id="49495"/>
    <lineage>
        <taxon>Eukaryota</taxon>
        <taxon>Viridiplantae</taxon>
        <taxon>Streptophyta</taxon>
        <taxon>Embryophyta</taxon>
        <taxon>Tracheophyta</taxon>
        <taxon>Polypodiopsida</taxon>
        <taxon>Polypodiidae</taxon>
        <taxon>Polypodiales</taxon>
        <taxon>Pteridineae</taxon>
        <taxon>Pteridaceae</taxon>
        <taxon>Parkerioideae</taxon>
        <taxon>Ceratopteris</taxon>
    </lineage>
</organism>
<evidence type="ECO:0000313" key="2">
    <source>
        <dbReference type="Proteomes" id="UP000825935"/>
    </source>
</evidence>
<protein>
    <submittedName>
        <fullName evidence="1">Uncharacterized protein</fullName>
    </submittedName>
</protein>
<evidence type="ECO:0000313" key="1">
    <source>
        <dbReference type="EMBL" id="KAH7279186.1"/>
    </source>
</evidence>
<gene>
    <name evidence="1" type="ORF">KP509_37G009100</name>
</gene>
<comment type="caution">
    <text evidence="1">The sequence shown here is derived from an EMBL/GenBank/DDBJ whole genome shotgun (WGS) entry which is preliminary data.</text>
</comment>